<evidence type="ECO:0000256" key="9">
    <source>
        <dbReference type="SAM" id="MobiDB-lite"/>
    </source>
</evidence>
<evidence type="ECO:0000259" key="13">
    <source>
        <dbReference type="Pfam" id="PF04389"/>
    </source>
</evidence>
<feature type="domain" description="Peptidase M4 C-terminal" evidence="12">
    <location>
        <begin position="352"/>
        <end position="513"/>
    </location>
</feature>
<evidence type="ECO:0000313" key="16">
    <source>
        <dbReference type="Proteomes" id="UP000807371"/>
    </source>
</evidence>
<dbReference type="Proteomes" id="UP000807371">
    <property type="component" value="Unassembled WGS sequence"/>
</dbReference>
<name>A0ABS0NLM7_9ACTN</name>
<dbReference type="Pfam" id="PF07504">
    <property type="entry name" value="FTP"/>
    <property type="match status" value="1"/>
</dbReference>
<dbReference type="Pfam" id="PF01447">
    <property type="entry name" value="Peptidase_M4"/>
    <property type="match status" value="1"/>
</dbReference>
<evidence type="ECO:0000256" key="6">
    <source>
        <dbReference type="ARBA" id="ARBA00022801"/>
    </source>
</evidence>
<comment type="similarity">
    <text evidence="1">Belongs to the peptidase M28 family. M28A subfamily.</text>
</comment>
<keyword evidence="3" id="KW-0645">Protease</keyword>
<dbReference type="InterPro" id="IPR011096">
    <property type="entry name" value="FTP_domain"/>
</dbReference>
<proteinExistence type="inferred from homology"/>
<feature type="domain" description="Peptidase M28" evidence="13">
    <location>
        <begin position="700"/>
        <end position="904"/>
    </location>
</feature>
<dbReference type="InterPro" id="IPR013856">
    <property type="entry name" value="Peptidase_M4_domain"/>
</dbReference>
<dbReference type="PRINTS" id="PR00730">
    <property type="entry name" value="THERMOLYSIN"/>
</dbReference>
<dbReference type="InterPro" id="IPR001570">
    <property type="entry name" value="Peptidase_M4_C_domain"/>
</dbReference>
<evidence type="ECO:0000259" key="14">
    <source>
        <dbReference type="Pfam" id="PF07504"/>
    </source>
</evidence>
<feature type="region of interest" description="Disordered" evidence="9">
    <location>
        <begin position="204"/>
        <end position="225"/>
    </location>
</feature>
<evidence type="ECO:0000256" key="1">
    <source>
        <dbReference type="ARBA" id="ARBA00005957"/>
    </source>
</evidence>
<dbReference type="SUPFAM" id="SSF53187">
    <property type="entry name" value="Zn-dependent exopeptidases"/>
    <property type="match status" value="1"/>
</dbReference>
<dbReference type="InterPro" id="IPR050728">
    <property type="entry name" value="Zinc_Metalloprotease_M4"/>
</dbReference>
<feature type="compositionally biased region" description="Low complexity" evidence="9">
    <location>
        <begin position="535"/>
        <end position="553"/>
    </location>
</feature>
<dbReference type="Gene3D" id="3.10.450.40">
    <property type="match status" value="1"/>
</dbReference>
<feature type="signal peptide" evidence="10">
    <location>
        <begin position="1"/>
        <end position="30"/>
    </location>
</feature>
<evidence type="ECO:0000256" key="4">
    <source>
        <dbReference type="ARBA" id="ARBA00022723"/>
    </source>
</evidence>
<evidence type="ECO:0000256" key="2">
    <source>
        <dbReference type="ARBA" id="ARBA00009388"/>
    </source>
</evidence>
<dbReference type="Pfam" id="PF04389">
    <property type="entry name" value="Peptidase_M28"/>
    <property type="match status" value="1"/>
</dbReference>
<dbReference type="Gene3D" id="1.10.390.10">
    <property type="entry name" value="Neutral Protease Domain 2"/>
    <property type="match status" value="1"/>
</dbReference>
<evidence type="ECO:0000256" key="3">
    <source>
        <dbReference type="ARBA" id="ARBA00022670"/>
    </source>
</evidence>
<organism evidence="15 16">
    <name type="scientific">Streptomyces pactum</name>
    <dbReference type="NCBI Taxonomy" id="68249"/>
    <lineage>
        <taxon>Bacteria</taxon>
        <taxon>Bacillati</taxon>
        <taxon>Actinomycetota</taxon>
        <taxon>Actinomycetes</taxon>
        <taxon>Kitasatosporales</taxon>
        <taxon>Streptomycetaceae</taxon>
        <taxon>Streptomyces</taxon>
    </lineage>
</organism>
<accession>A0ABS0NLM7</accession>
<dbReference type="Gene3D" id="3.40.630.10">
    <property type="entry name" value="Zn peptidases"/>
    <property type="match status" value="1"/>
</dbReference>
<evidence type="ECO:0000256" key="5">
    <source>
        <dbReference type="ARBA" id="ARBA00022729"/>
    </source>
</evidence>
<keyword evidence="6" id="KW-0378">Hydrolase</keyword>
<evidence type="ECO:0000313" key="15">
    <source>
        <dbReference type="EMBL" id="MBH5336097.1"/>
    </source>
</evidence>
<reference evidence="15 16" key="1">
    <citation type="submission" date="2020-09" db="EMBL/GenBank/DDBJ databases">
        <title>Biosynthesis of the nuclear factor of activated T cells inhibitor NFAT-133 and its congeners in Streptomyces pactum.</title>
        <authorList>
            <person name="Zhou W."/>
            <person name="Posri P."/>
            <person name="Abugrain M.E."/>
            <person name="Weisberg A.J."/>
            <person name="Chang J.H."/>
            <person name="Mahmud T."/>
        </authorList>
    </citation>
    <scope>NUCLEOTIDE SEQUENCE [LARGE SCALE GENOMIC DNA]</scope>
    <source>
        <strain evidence="15 16">ATCC 27456</strain>
    </source>
</reference>
<dbReference type="Pfam" id="PF02868">
    <property type="entry name" value="Peptidase_M4_C"/>
    <property type="match status" value="1"/>
</dbReference>
<keyword evidence="4" id="KW-0479">Metal-binding</keyword>
<dbReference type="InterPro" id="IPR023612">
    <property type="entry name" value="Peptidase_M4"/>
</dbReference>
<dbReference type="PANTHER" id="PTHR33794:SF1">
    <property type="entry name" value="BACILLOLYSIN"/>
    <property type="match status" value="1"/>
</dbReference>
<dbReference type="CDD" id="cd09597">
    <property type="entry name" value="M4_TLP"/>
    <property type="match status" value="1"/>
</dbReference>
<feature type="domain" description="FTP" evidence="14">
    <location>
        <begin position="79"/>
        <end position="117"/>
    </location>
</feature>
<dbReference type="InterPro" id="IPR027268">
    <property type="entry name" value="Peptidase_M4/M1_CTD_sf"/>
</dbReference>
<dbReference type="EMBL" id="JACYXC010000001">
    <property type="protein sequence ID" value="MBH5336097.1"/>
    <property type="molecule type" value="Genomic_DNA"/>
</dbReference>
<keyword evidence="8" id="KW-0482">Metalloprotease</keyword>
<dbReference type="CDD" id="cd03876">
    <property type="entry name" value="M28_SGAP_like"/>
    <property type="match status" value="1"/>
</dbReference>
<sequence length="1168" mass="120214">MVLRRFTVAGLSLAVTLGAAALPALSTASATPRSEPAPKPVTPVSRAISAADKAAASGLDALAKGPEERYDRAMVTPWVNGLYSVAYDRTYRGLPVVGGDAVVLADGKGKVRAVQSSTGRSRISVSTRAKVTGAEAERTSRARLKKADRTESRRLVVKMQGGKARLAWETVVTGRTATAPSRLHVYVDATTGKVLESYDDVRAGTGSSKWNGPSPLSIDTTSSGGQYSLRDPGRPGLSCADHATGTVFTKSTDSWGTGNPTSKETGCVDAMFAAQKQWNMLRDWLGRNGHNGNGGSWPTRVGLNEQNAYWDGSRITIGRNRAGEWIAGMDVVAHEYGHGIDQNTPGGANNEAGLGEATGDIFGALTEAYANQPAPYDTPGDYLVGEMINLTGNGPIRNMYDPSRLNHPNCYSSSIPSTEVHAAAGPLNHWFYLLSEGSNPGDGKPTSPTCNNSTVTGVGIQNAGKIFYGGMLLKTSGMTHKKYRTATLTAAKNLDSTCTLFNRTKAAWDAVSVPAQTGDPTCSGTPGADFSLAIGPSSGSVNPGSSATATVSTTTTSGSAQTVNLSASGAPAGVTVSFSPSSVTSGNSATMTVATTASAAPGTYTITVTGTGTVSHTAQYTLTIGGGTPGGTAPDIDVAKVQAHLTEFQSIASRNGGNRRSTGQGYRDSVAYVKGKLQAAGYTVTEQPCTSGCTSGAGPNLIAEWPGGDANSVHMFGAHLDGVSAGPGINDNGSGSAALLETALVLAEKNPTMRNRVRFAWWTDEEQGLNGSDFYARSLTSAQRSQIKTYYNFDMVASTNGGYFINHITSAAAQPMKAYWDSLNLQPEENTEGAGRSDDYSFEQIGIPTSGYAMGASARKTSAQASKWGGTAGSAYDPCYHSSCDTTNNINATGLNRSVDGIAYTLWKVAVGGTAANDFSVSASPASGSVDPGASVTSTISTATTSGSAQTVNLSASGAPAGVTVSFSPSSVTSGNSATMTVATTASAAPGTYTITVTGTGTVSHTTTFTLTVKGSGGCQAGQLITNGGFESGTSPWTGDTGAIGAHAGQNAHSGTRFAWLGGYGYAESDTISQTVTVPADCTRATLTYWVHVDTAETENTAYDTFTVKAGTSTLDSLSNTDAASGYTQRTVDLSAYAGRQVTLTFTGTEDASLQTSFVVDDVSVQAS</sequence>
<keyword evidence="16" id="KW-1185">Reference proteome</keyword>
<dbReference type="Gene3D" id="3.10.170.10">
    <property type="match status" value="1"/>
</dbReference>
<evidence type="ECO:0000256" key="8">
    <source>
        <dbReference type="ARBA" id="ARBA00023049"/>
    </source>
</evidence>
<comment type="caution">
    <text evidence="15">The sequence shown here is derived from an EMBL/GenBank/DDBJ whole genome shotgun (WGS) entry which is preliminary data.</text>
</comment>
<dbReference type="RefSeq" id="WP_197989552.1">
    <property type="nucleotide sequence ID" value="NZ_JACYXC010000001.1"/>
</dbReference>
<evidence type="ECO:0000259" key="12">
    <source>
        <dbReference type="Pfam" id="PF02868"/>
    </source>
</evidence>
<evidence type="ECO:0000256" key="7">
    <source>
        <dbReference type="ARBA" id="ARBA00022833"/>
    </source>
</evidence>
<keyword evidence="7" id="KW-0862">Zinc</keyword>
<dbReference type="InterPro" id="IPR007484">
    <property type="entry name" value="Peptidase_M28"/>
</dbReference>
<evidence type="ECO:0000259" key="11">
    <source>
        <dbReference type="Pfam" id="PF01447"/>
    </source>
</evidence>
<dbReference type="SUPFAM" id="SSF55486">
    <property type="entry name" value="Metalloproteases ('zincins'), catalytic domain"/>
    <property type="match status" value="1"/>
</dbReference>
<keyword evidence="5 10" id="KW-0732">Signal</keyword>
<dbReference type="Gene3D" id="2.60.120.260">
    <property type="entry name" value="Galactose-binding domain-like"/>
    <property type="match status" value="1"/>
</dbReference>
<evidence type="ECO:0000256" key="10">
    <source>
        <dbReference type="SAM" id="SignalP"/>
    </source>
</evidence>
<protein>
    <submittedName>
        <fullName evidence="15">M28 family peptidase</fullName>
    </submittedName>
</protein>
<feature type="domain" description="Peptidase M4" evidence="11">
    <location>
        <begin position="204"/>
        <end position="340"/>
    </location>
</feature>
<dbReference type="PANTHER" id="PTHR33794">
    <property type="entry name" value="BACILLOLYSIN"/>
    <property type="match status" value="1"/>
</dbReference>
<feature type="chain" id="PRO_5046580208" evidence="10">
    <location>
        <begin position="31"/>
        <end position="1168"/>
    </location>
</feature>
<comment type="similarity">
    <text evidence="2">Belongs to the peptidase M4 family.</text>
</comment>
<feature type="region of interest" description="Disordered" evidence="9">
    <location>
        <begin position="533"/>
        <end position="553"/>
    </location>
</feature>
<dbReference type="InterPro" id="IPR041756">
    <property type="entry name" value="M28_SGAP-like"/>
</dbReference>
<gene>
    <name evidence="15" type="ORF">IHE55_15405</name>
</gene>